<dbReference type="InterPro" id="IPR050597">
    <property type="entry name" value="Cytochrome_c_Oxidase_Subunit"/>
</dbReference>
<name>A0A1T2KTM7_9GAMM</name>
<dbReference type="GO" id="GO:0005506">
    <property type="term" value="F:iron ion binding"/>
    <property type="evidence" value="ECO:0007669"/>
    <property type="project" value="InterPro"/>
</dbReference>
<dbReference type="InterPro" id="IPR009056">
    <property type="entry name" value="Cyt_c-like_dom"/>
</dbReference>
<evidence type="ECO:0000256" key="5">
    <source>
        <dbReference type="ARBA" id="ARBA00022764"/>
    </source>
</evidence>
<feature type="binding site" description="covalent" evidence="8">
    <location>
        <position position="39"/>
    </location>
    <ligand>
        <name>heme c</name>
        <dbReference type="ChEBI" id="CHEBI:61717"/>
        <label>1</label>
    </ligand>
</feature>
<feature type="binding site" description="axial binding residue" evidence="9">
    <location>
        <position position="84"/>
    </location>
    <ligand>
        <name>heme c</name>
        <dbReference type="ChEBI" id="CHEBI:61717"/>
        <label>1</label>
    </ligand>
    <ligandPart>
        <name>Fe</name>
        <dbReference type="ChEBI" id="CHEBI:18248"/>
    </ligandPart>
</feature>
<dbReference type="GO" id="GO:0009055">
    <property type="term" value="F:electron transfer activity"/>
    <property type="evidence" value="ECO:0007669"/>
    <property type="project" value="InterPro"/>
</dbReference>
<accession>A0A1T2KTM7</accession>
<evidence type="ECO:0000313" key="13">
    <source>
        <dbReference type="Proteomes" id="UP000190896"/>
    </source>
</evidence>
<proteinExistence type="predicted"/>
<feature type="chain" id="PRO_5012391157" evidence="10">
    <location>
        <begin position="22"/>
        <end position="207"/>
    </location>
</feature>
<feature type="binding site" description="axial binding residue" evidence="9">
    <location>
        <position position="40"/>
    </location>
    <ligand>
        <name>heme c</name>
        <dbReference type="ChEBI" id="CHEBI:61717"/>
        <label>1</label>
    </ligand>
    <ligandPart>
        <name>Fe</name>
        <dbReference type="ChEBI" id="CHEBI:18248"/>
    </ligandPart>
</feature>
<evidence type="ECO:0000256" key="2">
    <source>
        <dbReference type="ARBA" id="ARBA00022448"/>
    </source>
</evidence>
<evidence type="ECO:0000256" key="10">
    <source>
        <dbReference type="SAM" id="SignalP"/>
    </source>
</evidence>
<evidence type="ECO:0000256" key="6">
    <source>
        <dbReference type="ARBA" id="ARBA00022982"/>
    </source>
</evidence>
<evidence type="ECO:0000256" key="4">
    <source>
        <dbReference type="ARBA" id="ARBA00022723"/>
    </source>
</evidence>
<evidence type="ECO:0000313" key="12">
    <source>
        <dbReference type="EMBL" id="OOZ36151.1"/>
    </source>
</evidence>
<evidence type="ECO:0000256" key="3">
    <source>
        <dbReference type="ARBA" id="ARBA00022617"/>
    </source>
</evidence>
<keyword evidence="5" id="KW-0574">Periplasm</keyword>
<dbReference type="PANTHER" id="PTHR33751">
    <property type="entry name" value="CBB3-TYPE CYTOCHROME C OXIDASE SUBUNIT FIXP"/>
    <property type="match status" value="1"/>
</dbReference>
<organism evidence="12 13">
    <name type="scientific">Solemya velesiana gill symbiont</name>
    <dbReference type="NCBI Taxonomy" id="1918948"/>
    <lineage>
        <taxon>Bacteria</taxon>
        <taxon>Pseudomonadati</taxon>
        <taxon>Pseudomonadota</taxon>
        <taxon>Gammaproteobacteria</taxon>
        <taxon>sulfur-oxidizing symbionts</taxon>
    </lineage>
</organism>
<dbReference type="GO" id="GO:0020037">
    <property type="term" value="F:heme binding"/>
    <property type="evidence" value="ECO:0007669"/>
    <property type="project" value="InterPro"/>
</dbReference>
<feature type="binding site" description="covalent" evidence="8">
    <location>
        <position position="140"/>
    </location>
    <ligand>
        <name>heme c</name>
        <dbReference type="ChEBI" id="CHEBI:61717"/>
        <label>2</label>
    </ligand>
</feature>
<dbReference type="Gene3D" id="1.10.760.10">
    <property type="entry name" value="Cytochrome c-like domain"/>
    <property type="match status" value="2"/>
</dbReference>
<dbReference type="OrthoDB" id="9773456at2"/>
<feature type="binding site" description="axial binding residue" evidence="9">
    <location>
        <position position="141"/>
    </location>
    <ligand>
        <name>heme c</name>
        <dbReference type="ChEBI" id="CHEBI:61717"/>
        <label>2</label>
    </ligand>
    <ligandPart>
        <name>Fe</name>
        <dbReference type="ChEBI" id="CHEBI:18248"/>
    </ligandPart>
</feature>
<dbReference type="AlphaFoldDB" id="A0A1T2KTM7"/>
<dbReference type="Proteomes" id="UP000190896">
    <property type="component" value="Unassembled WGS sequence"/>
</dbReference>
<dbReference type="InterPro" id="IPR024167">
    <property type="entry name" value="Cytochrome_c4-like"/>
</dbReference>
<protein>
    <submittedName>
        <fullName evidence="12">Cytochrome c4</fullName>
    </submittedName>
</protein>
<dbReference type="PROSITE" id="PS51007">
    <property type="entry name" value="CYTC"/>
    <property type="match status" value="2"/>
</dbReference>
<comment type="caution">
    <text evidence="12">The sequence shown here is derived from an EMBL/GenBank/DDBJ whole genome shotgun (WGS) entry which is preliminary data.</text>
</comment>
<feature type="binding site" description="axial binding residue" evidence="9">
    <location>
        <position position="184"/>
    </location>
    <ligand>
        <name>heme c</name>
        <dbReference type="ChEBI" id="CHEBI:61717"/>
        <label>2</label>
    </ligand>
    <ligandPart>
        <name>Fe</name>
        <dbReference type="ChEBI" id="CHEBI:18248"/>
    </ligandPart>
</feature>
<sequence length="207" mass="21223">MNKWLVSVSIALALATGGVQAAGGDAAAGKAKSAVCMACHGPDGNSPVPSGPAATWPKLAGQHASYLAKQMADFKTQARKDPIMMGMVAALSEQDMADLAAYYSSQKQSDGIAAADQVQAGEKMFRAGNTATGVAACMACHGPAGLGNPAANFPRISGQHAAYTEKALKDFRSGARANDVGKMMQGVAAKMTDEEITAVSQYIQGLR</sequence>
<keyword evidence="2" id="KW-0813">Transport</keyword>
<keyword evidence="13" id="KW-1185">Reference proteome</keyword>
<evidence type="ECO:0000256" key="8">
    <source>
        <dbReference type="PIRSR" id="PIRSR000005-1"/>
    </source>
</evidence>
<keyword evidence="6" id="KW-0249">Electron transport</keyword>
<keyword evidence="10" id="KW-0732">Signal</keyword>
<dbReference type="Pfam" id="PF00034">
    <property type="entry name" value="Cytochrom_C"/>
    <property type="match status" value="2"/>
</dbReference>
<feature type="binding site" description="covalent" evidence="8">
    <location>
        <position position="137"/>
    </location>
    <ligand>
        <name>heme c</name>
        <dbReference type="ChEBI" id="CHEBI:61717"/>
        <label>2</label>
    </ligand>
</feature>
<feature type="domain" description="Cytochrome c" evidence="11">
    <location>
        <begin position="116"/>
        <end position="207"/>
    </location>
</feature>
<keyword evidence="3 8" id="KW-0349">Heme</keyword>
<keyword evidence="4 9" id="KW-0479">Metal-binding</keyword>
<gene>
    <name evidence="12" type="ORF">BOW51_08635</name>
</gene>
<dbReference type="PANTHER" id="PTHR33751:SF9">
    <property type="entry name" value="CYTOCHROME C4"/>
    <property type="match status" value="1"/>
</dbReference>
<evidence type="ECO:0000256" key="7">
    <source>
        <dbReference type="ARBA" id="ARBA00023004"/>
    </source>
</evidence>
<evidence type="ECO:0000259" key="11">
    <source>
        <dbReference type="PROSITE" id="PS51007"/>
    </source>
</evidence>
<feature type="binding site" description="covalent" evidence="8">
    <location>
        <position position="36"/>
    </location>
    <ligand>
        <name>heme c</name>
        <dbReference type="ChEBI" id="CHEBI:61717"/>
        <label>1</label>
    </ligand>
</feature>
<dbReference type="SUPFAM" id="SSF46626">
    <property type="entry name" value="Cytochrome c"/>
    <property type="match status" value="2"/>
</dbReference>
<dbReference type="GO" id="GO:0042597">
    <property type="term" value="C:periplasmic space"/>
    <property type="evidence" value="ECO:0007669"/>
    <property type="project" value="UniProtKB-SubCell"/>
</dbReference>
<keyword evidence="7 9" id="KW-0408">Iron</keyword>
<reference evidence="12 13" key="1">
    <citation type="submission" date="2016-11" db="EMBL/GenBank/DDBJ databases">
        <title>Mixed transmission modes and dynamic genome evolution in an obligate animal-bacterial symbiosis.</title>
        <authorList>
            <person name="Russell S.L."/>
            <person name="Corbett-Detig R.B."/>
            <person name="Cavanaugh C.M."/>
        </authorList>
    </citation>
    <scope>NUCLEOTIDE SEQUENCE [LARGE SCALE GENOMIC DNA]</scope>
    <source>
        <strain evidence="12">Se-Cadez</strain>
    </source>
</reference>
<comment type="PTM">
    <text evidence="8">Binds 2 heme c groups covalently per subunit.</text>
</comment>
<evidence type="ECO:0000256" key="9">
    <source>
        <dbReference type="PIRSR" id="PIRSR000005-2"/>
    </source>
</evidence>
<dbReference type="RefSeq" id="WP_078487619.1">
    <property type="nucleotide sequence ID" value="NZ_MPRJ01000053.1"/>
</dbReference>
<dbReference type="InterPro" id="IPR036909">
    <property type="entry name" value="Cyt_c-like_dom_sf"/>
</dbReference>
<dbReference type="EMBL" id="MPRJ01000053">
    <property type="protein sequence ID" value="OOZ36151.1"/>
    <property type="molecule type" value="Genomic_DNA"/>
</dbReference>
<feature type="domain" description="Cytochrome c" evidence="11">
    <location>
        <begin position="24"/>
        <end position="107"/>
    </location>
</feature>
<comment type="subcellular location">
    <subcellularLocation>
        <location evidence="1">Periplasm</location>
    </subcellularLocation>
</comment>
<dbReference type="PIRSF" id="PIRSF000005">
    <property type="entry name" value="Cytochrome_c4"/>
    <property type="match status" value="1"/>
</dbReference>
<evidence type="ECO:0000256" key="1">
    <source>
        <dbReference type="ARBA" id="ARBA00004418"/>
    </source>
</evidence>
<feature type="signal peptide" evidence="10">
    <location>
        <begin position="1"/>
        <end position="21"/>
    </location>
</feature>